<evidence type="ECO:0000256" key="2">
    <source>
        <dbReference type="ARBA" id="ARBA00023082"/>
    </source>
</evidence>
<evidence type="ECO:0000256" key="3">
    <source>
        <dbReference type="ARBA" id="ARBA00023125"/>
    </source>
</evidence>
<feature type="domain" description="RNA polymerase sigma-70 region 2" evidence="7">
    <location>
        <begin position="51"/>
        <end position="116"/>
    </location>
</feature>
<dbReference type="InterPro" id="IPR014322">
    <property type="entry name" value="RNA_pol_sigma-B/F/G"/>
</dbReference>
<dbReference type="Pfam" id="PF04539">
    <property type="entry name" value="Sigma70_r3"/>
    <property type="match status" value="1"/>
</dbReference>
<dbReference type="GO" id="GO:0006352">
    <property type="term" value="P:DNA-templated transcription initiation"/>
    <property type="evidence" value="ECO:0007669"/>
    <property type="project" value="InterPro"/>
</dbReference>
<evidence type="ECO:0000256" key="1">
    <source>
        <dbReference type="ARBA" id="ARBA00023015"/>
    </source>
</evidence>
<evidence type="ECO:0000259" key="8">
    <source>
        <dbReference type="Pfam" id="PF04545"/>
    </source>
</evidence>
<dbReference type="InterPro" id="IPR007627">
    <property type="entry name" value="RNA_pol_sigma70_r2"/>
</dbReference>
<keyword evidence="10" id="KW-1185">Reference proteome</keyword>
<dbReference type="InterPro" id="IPR007630">
    <property type="entry name" value="RNA_pol_sigma70_r4"/>
</dbReference>
<dbReference type="Gene3D" id="1.20.120.1810">
    <property type="match status" value="1"/>
</dbReference>
<feature type="region of interest" description="Disordered" evidence="5">
    <location>
        <begin position="1"/>
        <end position="21"/>
    </location>
</feature>
<dbReference type="InterPro" id="IPR036388">
    <property type="entry name" value="WH-like_DNA-bd_sf"/>
</dbReference>
<keyword evidence="4" id="KW-0804">Transcription</keyword>
<gene>
    <name evidence="9" type="ORF">G5C51_16590</name>
</gene>
<dbReference type="GO" id="GO:0003677">
    <property type="term" value="F:DNA binding"/>
    <property type="evidence" value="ECO:0007669"/>
    <property type="project" value="UniProtKB-KW"/>
</dbReference>
<proteinExistence type="predicted"/>
<keyword evidence="2" id="KW-0731">Sigma factor</keyword>
<dbReference type="Pfam" id="PF04545">
    <property type="entry name" value="Sigma70_r4"/>
    <property type="match status" value="1"/>
</dbReference>
<dbReference type="PANTHER" id="PTHR30385:SF4">
    <property type="entry name" value="RNA POLYMERASE SIGMA-E FACTOR"/>
    <property type="match status" value="1"/>
</dbReference>
<evidence type="ECO:0000259" key="6">
    <source>
        <dbReference type="Pfam" id="PF04539"/>
    </source>
</evidence>
<feature type="domain" description="RNA polymerase sigma-70 region 4" evidence="8">
    <location>
        <begin position="216"/>
        <end position="263"/>
    </location>
</feature>
<evidence type="ECO:0000313" key="10">
    <source>
        <dbReference type="Proteomes" id="UP000481583"/>
    </source>
</evidence>
<comment type="caution">
    <text evidence="9">The sequence shown here is derived from an EMBL/GenBank/DDBJ whole genome shotgun (WGS) entry which is preliminary data.</text>
</comment>
<evidence type="ECO:0000256" key="4">
    <source>
        <dbReference type="ARBA" id="ARBA00023163"/>
    </source>
</evidence>
<dbReference type="RefSeq" id="WP_165237996.1">
    <property type="nucleotide sequence ID" value="NZ_JAAKZV010000064.1"/>
</dbReference>
<dbReference type="GO" id="GO:0016987">
    <property type="term" value="F:sigma factor activity"/>
    <property type="evidence" value="ECO:0007669"/>
    <property type="project" value="UniProtKB-KW"/>
</dbReference>
<dbReference type="NCBIfam" id="TIGR02980">
    <property type="entry name" value="SigBFG"/>
    <property type="match status" value="1"/>
</dbReference>
<dbReference type="InterPro" id="IPR013324">
    <property type="entry name" value="RNA_pol_sigma_r3/r4-like"/>
</dbReference>
<dbReference type="EMBL" id="JAAKZV010000064">
    <property type="protein sequence ID" value="NGN65508.1"/>
    <property type="molecule type" value="Genomic_DNA"/>
</dbReference>
<dbReference type="SUPFAM" id="SSF88946">
    <property type="entry name" value="Sigma2 domain of RNA polymerase sigma factors"/>
    <property type="match status" value="1"/>
</dbReference>
<dbReference type="InterPro" id="IPR014284">
    <property type="entry name" value="RNA_pol_sigma-70_dom"/>
</dbReference>
<dbReference type="AlphaFoldDB" id="A0A6G4U2A9"/>
<keyword evidence="1" id="KW-0805">Transcription regulation</keyword>
<reference evidence="9 10" key="1">
    <citation type="submission" date="2020-02" db="EMBL/GenBank/DDBJ databases">
        <title>Whole-genome analyses of novel actinobacteria.</title>
        <authorList>
            <person name="Sahin N."/>
        </authorList>
    </citation>
    <scope>NUCLEOTIDE SEQUENCE [LARGE SCALE GENOMIC DNA]</scope>
    <source>
        <strain evidence="9 10">A7024</strain>
    </source>
</reference>
<accession>A0A6G4U2A9</accession>
<dbReference type="InterPro" id="IPR000943">
    <property type="entry name" value="RNA_pol_sigma70"/>
</dbReference>
<dbReference type="CDD" id="cd06171">
    <property type="entry name" value="Sigma70_r4"/>
    <property type="match status" value="1"/>
</dbReference>
<dbReference type="Proteomes" id="UP000481583">
    <property type="component" value="Unassembled WGS sequence"/>
</dbReference>
<sequence>MPPITDAHSNSKKFRHPHDDEPDTAAAFERLITLPAGPERDRLRQEIVCAWMPMATRIARRFRGRGENLEDLEQVARLGLVKAVMRYNPEYGTAFASYAVPTITGEIKRHFRDHTWDMHVPRRVQELRNRVRAADHELSQSQDSRSPGVEEIAEQAELTPAEARTGMEALNSYRTLSLDTELTNASDDGYSLKDTLGDRESGYELVLQREAIREGLSELPERQKHILYLRFFRDLTQRQIAEDIGVSQMHVSRLLNRTCEQLRRRAEADSAVAA</sequence>
<name>A0A6G4U2A9_9ACTN</name>
<dbReference type="NCBIfam" id="TIGR02937">
    <property type="entry name" value="sigma70-ECF"/>
    <property type="match status" value="1"/>
</dbReference>
<organism evidence="9 10">
    <name type="scientific">Streptomyces coryli</name>
    <dbReference type="NCBI Taxonomy" id="1128680"/>
    <lineage>
        <taxon>Bacteria</taxon>
        <taxon>Bacillati</taxon>
        <taxon>Actinomycetota</taxon>
        <taxon>Actinomycetes</taxon>
        <taxon>Kitasatosporales</taxon>
        <taxon>Streptomycetaceae</taxon>
        <taxon>Streptomyces</taxon>
    </lineage>
</organism>
<dbReference type="InterPro" id="IPR013325">
    <property type="entry name" value="RNA_pol_sigma_r2"/>
</dbReference>
<feature type="domain" description="RNA polymerase sigma-70 region 3" evidence="6">
    <location>
        <begin position="126"/>
        <end position="195"/>
    </location>
</feature>
<keyword evidence="3" id="KW-0238">DNA-binding</keyword>
<dbReference type="Gene3D" id="1.10.10.10">
    <property type="entry name" value="Winged helix-like DNA-binding domain superfamily/Winged helix DNA-binding domain"/>
    <property type="match status" value="2"/>
</dbReference>
<dbReference type="Pfam" id="PF04542">
    <property type="entry name" value="Sigma70_r2"/>
    <property type="match status" value="1"/>
</dbReference>
<dbReference type="InterPro" id="IPR007624">
    <property type="entry name" value="RNA_pol_sigma70_r3"/>
</dbReference>
<evidence type="ECO:0000313" key="9">
    <source>
        <dbReference type="EMBL" id="NGN65508.1"/>
    </source>
</evidence>
<evidence type="ECO:0000256" key="5">
    <source>
        <dbReference type="SAM" id="MobiDB-lite"/>
    </source>
</evidence>
<dbReference type="PANTHER" id="PTHR30385">
    <property type="entry name" value="SIGMA FACTOR F FLAGELLAR"/>
    <property type="match status" value="1"/>
</dbReference>
<protein>
    <submittedName>
        <fullName evidence="9">SigB/SigF/SigG family RNA polymerase sigma factor</fullName>
    </submittedName>
</protein>
<dbReference type="SUPFAM" id="SSF88659">
    <property type="entry name" value="Sigma3 and sigma4 domains of RNA polymerase sigma factors"/>
    <property type="match status" value="2"/>
</dbReference>
<evidence type="ECO:0000259" key="7">
    <source>
        <dbReference type="Pfam" id="PF04542"/>
    </source>
</evidence>
<dbReference type="PRINTS" id="PR00046">
    <property type="entry name" value="SIGMA70FCT"/>
</dbReference>